<dbReference type="InterPro" id="IPR037682">
    <property type="entry name" value="TonB_C"/>
</dbReference>
<comment type="caution">
    <text evidence="13">The sequence shown here is derived from an EMBL/GenBank/DDBJ whole genome shotgun (WGS) entry which is preliminary data.</text>
</comment>
<evidence type="ECO:0000259" key="12">
    <source>
        <dbReference type="PROSITE" id="PS52015"/>
    </source>
</evidence>
<dbReference type="PROSITE" id="PS52015">
    <property type="entry name" value="TONB_CTD"/>
    <property type="match status" value="1"/>
</dbReference>
<dbReference type="InterPro" id="IPR051045">
    <property type="entry name" value="TonB-dependent_transducer"/>
</dbReference>
<evidence type="ECO:0000256" key="10">
    <source>
        <dbReference type="RuleBase" id="RU362123"/>
    </source>
</evidence>
<name>A0ABS5W172_9SPHN</name>
<accession>A0ABS5W172</accession>
<feature type="compositionally biased region" description="Pro residues" evidence="11">
    <location>
        <begin position="132"/>
        <end position="142"/>
    </location>
</feature>
<keyword evidence="6 10" id="KW-0812">Transmembrane</keyword>
<comment type="subcellular location">
    <subcellularLocation>
        <location evidence="1 10">Cell inner membrane</location>
        <topology evidence="1 10">Single-pass membrane protein</topology>
        <orientation evidence="1 10">Periplasmic side</orientation>
    </subcellularLocation>
</comment>
<evidence type="ECO:0000256" key="5">
    <source>
        <dbReference type="ARBA" id="ARBA00022519"/>
    </source>
</evidence>
<evidence type="ECO:0000256" key="1">
    <source>
        <dbReference type="ARBA" id="ARBA00004383"/>
    </source>
</evidence>
<sequence>MTVMSAKSPLLPDARPESAASVVASLRDGMVDRFRRLNWIAVGVTVGLEGLIFAALLSLGIGSMTKSREERLTVLDVRPTSPEAAPPSPPKPAEAHLDPVAQPQPRVAEIVPQPDLVVPRPEQQPAVETQAPVPPVPSPAPVAAPSAAPAAPGPVKVANLNTNLLSGAPPVYPNASRRKREQGTVVLRLVITEDGRVASVSVSRSSGFPALDDAAVAAVGKWRWSPTVRDGRPVSITGLVQIPFKLNDA</sequence>
<proteinExistence type="inferred from homology"/>
<keyword evidence="3 10" id="KW-0813">Transport</keyword>
<evidence type="ECO:0000256" key="7">
    <source>
        <dbReference type="ARBA" id="ARBA00022927"/>
    </source>
</evidence>
<dbReference type="PANTHER" id="PTHR33446">
    <property type="entry name" value="PROTEIN TONB-RELATED"/>
    <property type="match status" value="1"/>
</dbReference>
<evidence type="ECO:0000256" key="2">
    <source>
        <dbReference type="ARBA" id="ARBA00006555"/>
    </source>
</evidence>
<reference evidence="13 14" key="1">
    <citation type="submission" date="2021-05" db="EMBL/GenBank/DDBJ databases">
        <title>Croceibacterium sp. LX-88 genome sequence.</title>
        <authorList>
            <person name="Luo X."/>
        </authorList>
    </citation>
    <scope>NUCLEOTIDE SEQUENCE [LARGE SCALE GENOMIC DNA]</scope>
    <source>
        <strain evidence="13 14">LX-88</strain>
    </source>
</reference>
<evidence type="ECO:0000256" key="6">
    <source>
        <dbReference type="ARBA" id="ARBA00022692"/>
    </source>
</evidence>
<comment type="function">
    <text evidence="10">Interacts with outer membrane receptor proteins that carry out high-affinity binding and energy dependent uptake into the periplasmic space of specific substrates. It could act to transduce energy from the cytoplasmic membrane to specific energy-requiring processes in the outer membrane, resulting in the release into the periplasm of ligands bound by these outer membrane proteins.</text>
</comment>
<keyword evidence="4 10" id="KW-1003">Cell membrane</keyword>
<dbReference type="InterPro" id="IPR003538">
    <property type="entry name" value="TonB"/>
</dbReference>
<evidence type="ECO:0000256" key="8">
    <source>
        <dbReference type="ARBA" id="ARBA00022989"/>
    </source>
</evidence>
<dbReference type="EMBL" id="JAHFVK010000001">
    <property type="protein sequence ID" value="MBT2132852.1"/>
    <property type="molecule type" value="Genomic_DNA"/>
</dbReference>
<evidence type="ECO:0000256" key="9">
    <source>
        <dbReference type="ARBA" id="ARBA00023136"/>
    </source>
</evidence>
<keyword evidence="9 10" id="KW-0472">Membrane</keyword>
<protein>
    <recommendedName>
        <fullName evidence="10">Protein TonB</fullName>
    </recommendedName>
</protein>
<dbReference type="PRINTS" id="PR01374">
    <property type="entry name" value="TONBPROTEIN"/>
</dbReference>
<feature type="transmembrane region" description="Helical" evidence="10">
    <location>
        <begin position="39"/>
        <end position="61"/>
    </location>
</feature>
<evidence type="ECO:0000313" key="14">
    <source>
        <dbReference type="Proteomes" id="UP000811255"/>
    </source>
</evidence>
<comment type="similarity">
    <text evidence="2 10">Belongs to the TonB family.</text>
</comment>
<feature type="region of interest" description="Disordered" evidence="11">
    <location>
        <begin position="76"/>
        <end position="98"/>
    </location>
</feature>
<keyword evidence="7 10" id="KW-0653">Protein transport</keyword>
<dbReference type="PANTHER" id="PTHR33446:SF2">
    <property type="entry name" value="PROTEIN TONB"/>
    <property type="match status" value="1"/>
</dbReference>
<dbReference type="SUPFAM" id="SSF74653">
    <property type="entry name" value="TolA/TonB C-terminal domain"/>
    <property type="match status" value="1"/>
</dbReference>
<organism evidence="13 14">
    <name type="scientific">Croceibacterium selenioxidans</name>
    <dbReference type="NCBI Taxonomy" id="2838833"/>
    <lineage>
        <taxon>Bacteria</taxon>
        <taxon>Pseudomonadati</taxon>
        <taxon>Pseudomonadota</taxon>
        <taxon>Alphaproteobacteria</taxon>
        <taxon>Sphingomonadales</taxon>
        <taxon>Erythrobacteraceae</taxon>
        <taxon>Croceibacterium</taxon>
    </lineage>
</organism>
<dbReference type="InterPro" id="IPR006260">
    <property type="entry name" value="TonB/TolA_C"/>
</dbReference>
<dbReference type="RefSeq" id="WP_214534005.1">
    <property type="nucleotide sequence ID" value="NZ_JAHFVK010000001.1"/>
</dbReference>
<dbReference type="Gene3D" id="3.30.1150.10">
    <property type="match status" value="1"/>
</dbReference>
<feature type="domain" description="TonB C-terminal" evidence="12">
    <location>
        <begin position="157"/>
        <end position="249"/>
    </location>
</feature>
<evidence type="ECO:0000256" key="11">
    <source>
        <dbReference type="SAM" id="MobiDB-lite"/>
    </source>
</evidence>
<feature type="region of interest" description="Disordered" evidence="11">
    <location>
        <begin position="120"/>
        <end position="151"/>
    </location>
</feature>
<gene>
    <name evidence="13" type="ORF">KK137_00765</name>
</gene>
<dbReference type="Proteomes" id="UP000811255">
    <property type="component" value="Unassembled WGS sequence"/>
</dbReference>
<evidence type="ECO:0000256" key="4">
    <source>
        <dbReference type="ARBA" id="ARBA00022475"/>
    </source>
</evidence>
<evidence type="ECO:0000313" key="13">
    <source>
        <dbReference type="EMBL" id="MBT2132852.1"/>
    </source>
</evidence>
<evidence type="ECO:0000256" key="3">
    <source>
        <dbReference type="ARBA" id="ARBA00022448"/>
    </source>
</evidence>
<keyword evidence="8 10" id="KW-1133">Transmembrane helix</keyword>
<keyword evidence="5 10" id="KW-0997">Cell inner membrane</keyword>
<keyword evidence="10" id="KW-0735">Signal-anchor</keyword>
<dbReference type="Pfam" id="PF03544">
    <property type="entry name" value="TonB_C"/>
    <property type="match status" value="1"/>
</dbReference>
<dbReference type="NCBIfam" id="TIGR01352">
    <property type="entry name" value="tonB_Cterm"/>
    <property type="match status" value="1"/>
</dbReference>
<keyword evidence="14" id="KW-1185">Reference proteome</keyword>